<dbReference type="InterPro" id="IPR000210">
    <property type="entry name" value="BTB/POZ_dom"/>
</dbReference>
<dbReference type="OrthoDB" id="6359816at2759"/>
<name>A0A397TWZ9_9GLOM</name>
<gene>
    <name evidence="2" type="ORF">C1645_747562</name>
</gene>
<dbReference type="Proteomes" id="UP000265703">
    <property type="component" value="Unassembled WGS sequence"/>
</dbReference>
<dbReference type="EMBL" id="QKYT01000005">
    <property type="protein sequence ID" value="RIA99384.1"/>
    <property type="molecule type" value="Genomic_DNA"/>
</dbReference>
<comment type="caution">
    <text evidence="2">The sequence shown here is derived from an EMBL/GenBank/DDBJ whole genome shotgun (WGS) entry which is preliminary data.</text>
</comment>
<accession>A0A397TWZ9</accession>
<dbReference type="STRING" id="658196.A0A397TWZ9"/>
<dbReference type="PROSITE" id="PS50097">
    <property type="entry name" value="BTB"/>
    <property type="match status" value="1"/>
</dbReference>
<dbReference type="AlphaFoldDB" id="A0A397TWZ9"/>
<evidence type="ECO:0000313" key="3">
    <source>
        <dbReference type="Proteomes" id="UP000265703"/>
    </source>
</evidence>
<sequence length="150" mass="17907">MFLAFKSLHFKKLLEQIDKDSKAIVFHIEGVSYDCFYKLLYFIYTGKLDNNLTYEELIELYNESNWREIDDLKKIVSCRIINFVNENTWDELLLLGWKTKNDVIKNSAMKFVIDNWVKTKDTDKMRNLERVADIEWLEELIVAKLFGIGH</sequence>
<dbReference type="SUPFAM" id="SSF54695">
    <property type="entry name" value="POZ domain"/>
    <property type="match status" value="1"/>
</dbReference>
<dbReference type="Gene3D" id="3.30.710.10">
    <property type="entry name" value="Potassium Channel Kv1.1, Chain A"/>
    <property type="match status" value="1"/>
</dbReference>
<organism evidence="2 3">
    <name type="scientific">Glomus cerebriforme</name>
    <dbReference type="NCBI Taxonomy" id="658196"/>
    <lineage>
        <taxon>Eukaryota</taxon>
        <taxon>Fungi</taxon>
        <taxon>Fungi incertae sedis</taxon>
        <taxon>Mucoromycota</taxon>
        <taxon>Glomeromycotina</taxon>
        <taxon>Glomeromycetes</taxon>
        <taxon>Glomerales</taxon>
        <taxon>Glomeraceae</taxon>
        <taxon>Glomus</taxon>
    </lineage>
</organism>
<dbReference type="CDD" id="cd18186">
    <property type="entry name" value="BTB_POZ_ZBTB_KLHL-like"/>
    <property type="match status" value="1"/>
</dbReference>
<evidence type="ECO:0000259" key="1">
    <source>
        <dbReference type="PROSITE" id="PS50097"/>
    </source>
</evidence>
<dbReference type="InterPro" id="IPR011333">
    <property type="entry name" value="SKP1/BTB/POZ_sf"/>
</dbReference>
<dbReference type="Pfam" id="PF00651">
    <property type="entry name" value="BTB"/>
    <property type="match status" value="1"/>
</dbReference>
<proteinExistence type="predicted"/>
<keyword evidence="3" id="KW-1185">Reference proteome</keyword>
<evidence type="ECO:0000313" key="2">
    <source>
        <dbReference type="EMBL" id="RIA99384.1"/>
    </source>
</evidence>
<protein>
    <recommendedName>
        <fullName evidence="1">BTB domain-containing protein</fullName>
    </recommendedName>
</protein>
<reference evidence="2 3" key="1">
    <citation type="submission" date="2018-06" db="EMBL/GenBank/DDBJ databases">
        <title>Comparative genomics reveals the genomic features of Rhizophagus irregularis, R. cerebriforme, R. diaphanum and Gigaspora rosea, and their symbiotic lifestyle signature.</title>
        <authorList>
            <person name="Morin E."/>
            <person name="San Clemente H."/>
            <person name="Chen E.C.H."/>
            <person name="De La Providencia I."/>
            <person name="Hainaut M."/>
            <person name="Kuo A."/>
            <person name="Kohler A."/>
            <person name="Murat C."/>
            <person name="Tang N."/>
            <person name="Roy S."/>
            <person name="Loubradou J."/>
            <person name="Henrissat B."/>
            <person name="Grigoriev I.V."/>
            <person name="Corradi N."/>
            <person name="Roux C."/>
            <person name="Martin F.M."/>
        </authorList>
    </citation>
    <scope>NUCLEOTIDE SEQUENCE [LARGE SCALE GENOMIC DNA]</scope>
    <source>
        <strain evidence="2 3">DAOM 227022</strain>
    </source>
</reference>
<feature type="domain" description="BTB" evidence="1">
    <location>
        <begin position="1"/>
        <end position="52"/>
    </location>
</feature>